<keyword evidence="1" id="KW-1133">Transmembrane helix</keyword>
<evidence type="ECO:0000313" key="5">
    <source>
        <dbReference type="EMBL" id="MEK8046624.1"/>
    </source>
</evidence>
<evidence type="ECO:0000259" key="3">
    <source>
        <dbReference type="PROSITE" id="PS50885"/>
    </source>
</evidence>
<dbReference type="Pfam" id="PF00563">
    <property type="entry name" value="EAL"/>
    <property type="match status" value="1"/>
</dbReference>
<dbReference type="Pfam" id="PF00990">
    <property type="entry name" value="GGDEF"/>
    <property type="match status" value="1"/>
</dbReference>
<dbReference type="InterPro" id="IPR001633">
    <property type="entry name" value="EAL_dom"/>
</dbReference>
<dbReference type="NCBIfam" id="TIGR00254">
    <property type="entry name" value="GGDEF"/>
    <property type="match status" value="1"/>
</dbReference>
<evidence type="ECO:0000259" key="2">
    <source>
        <dbReference type="PROSITE" id="PS50883"/>
    </source>
</evidence>
<evidence type="ECO:0000256" key="1">
    <source>
        <dbReference type="SAM" id="Phobius"/>
    </source>
</evidence>
<dbReference type="SUPFAM" id="SSF158472">
    <property type="entry name" value="HAMP domain-like"/>
    <property type="match status" value="1"/>
</dbReference>
<dbReference type="SMART" id="SM00304">
    <property type="entry name" value="HAMP"/>
    <property type="match status" value="1"/>
</dbReference>
<dbReference type="CDD" id="cd01949">
    <property type="entry name" value="GGDEF"/>
    <property type="match status" value="1"/>
</dbReference>
<dbReference type="PROSITE" id="PS50883">
    <property type="entry name" value="EAL"/>
    <property type="match status" value="1"/>
</dbReference>
<keyword evidence="1" id="KW-0472">Membrane</keyword>
<sequence length="805" mass="86844">MNAASWMRPFTRSLGRRIVGLFLVLLLVVQAIGFMAIGRSIDANARSQLDEQMVLGERILRRLLLQNTKVLSDGLMLLSRDFGFLDAVKGGDAATVGDALDNQARRIGANFAALLDPALNVVASGHSSQQAVLALKDTLRRGADGQLPTAVLTLVEGRPFQFVVSPLKPPQFNDVVVMGFPLDQELVDGVEALSGAQLALVTSRPNAGPTMVLTSMSAANAPVLMTLPPGRAEAVLDAEGRVGEPVLARTVVLASEANGELRAVLYRSIDQAVAPYRRLQAFLGLITLIGVVVFTLGSLFMARHLTRPVQVLVAASRRLGDGDFDTPVSPDALRRSDELGELAVAFDGARGNLADATAQIRQLAFWDKLTGLPNRVRFEALLRDAMAQHAQVAVLVLNLDRLEKVNQLLGRQQGDRVLRCAAERLQALARRLPELPLGGDECVARLGGDEFALLLPGAGEDRACEVATQLQQVFEHPVALEDSVVDLSAGIGLAVGPAHGDSAEALLAHALLAMSEAKRRMAGMLVYQPSIDAGSAQTLSLLGELRQALRLQELRLYLQPKLGLVDANLVGAEALVRWQHPVRGLVPPVQFIPFAEETGFIHELTLWVVDEAARLWSVHAANGFELRLSVNLSAHDLMKADLLARLVARLDHHGAPPRALCLEITESAIALDPVRALQTLHALKAHGFKLSIDDFGAGYTSLAQLIDLPVDELKIDMLFVRTMDKDADKASMVGSLIRMAHDRHLSVVAEGVENAVILEQLRELGCDEGQGWHIGKPMPGSELQAWAASRWPERVPAVVSNRHVA</sequence>
<proteinExistence type="predicted"/>
<feature type="transmembrane region" description="Helical" evidence="1">
    <location>
        <begin position="281"/>
        <end position="302"/>
    </location>
</feature>
<gene>
    <name evidence="5" type="ORF">AACH00_09720</name>
</gene>
<dbReference type="PANTHER" id="PTHR33121:SF70">
    <property type="entry name" value="SIGNALING PROTEIN YKOW"/>
    <property type="match status" value="1"/>
</dbReference>
<dbReference type="InterPro" id="IPR035919">
    <property type="entry name" value="EAL_sf"/>
</dbReference>
<dbReference type="PROSITE" id="PS50887">
    <property type="entry name" value="GGDEF"/>
    <property type="match status" value="1"/>
</dbReference>
<dbReference type="Gene3D" id="6.10.340.10">
    <property type="match status" value="1"/>
</dbReference>
<evidence type="ECO:0000259" key="4">
    <source>
        <dbReference type="PROSITE" id="PS50887"/>
    </source>
</evidence>
<dbReference type="InterPro" id="IPR003660">
    <property type="entry name" value="HAMP_dom"/>
</dbReference>
<feature type="domain" description="EAL" evidence="2">
    <location>
        <begin position="538"/>
        <end position="791"/>
    </location>
</feature>
<dbReference type="RefSeq" id="WP_341398920.1">
    <property type="nucleotide sequence ID" value="NZ_JBBUTI010000006.1"/>
</dbReference>
<dbReference type="Pfam" id="PF00672">
    <property type="entry name" value="HAMP"/>
    <property type="match status" value="1"/>
</dbReference>
<organism evidence="5 6">
    <name type="scientific">Ideonella margarita</name>
    <dbReference type="NCBI Taxonomy" id="2984191"/>
    <lineage>
        <taxon>Bacteria</taxon>
        <taxon>Pseudomonadati</taxon>
        <taxon>Pseudomonadota</taxon>
        <taxon>Betaproteobacteria</taxon>
        <taxon>Burkholderiales</taxon>
        <taxon>Sphaerotilaceae</taxon>
        <taxon>Ideonella</taxon>
    </lineage>
</organism>
<reference evidence="5 6" key="1">
    <citation type="submission" date="2024-04" db="EMBL/GenBank/DDBJ databases">
        <title>Novel species of the genus Ideonella isolated from streams.</title>
        <authorList>
            <person name="Lu H."/>
        </authorList>
    </citation>
    <scope>NUCLEOTIDE SEQUENCE [LARGE SCALE GENOMIC DNA]</scope>
    <source>
        <strain evidence="5 6">LYT19W</strain>
    </source>
</reference>
<dbReference type="SUPFAM" id="SSF55073">
    <property type="entry name" value="Nucleotide cyclase"/>
    <property type="match status" value="1"/>
</dbReference>
<protein>
    <submittedName>
        <fullName evidence="5">EAL domain-containing protein</fullName>
    </submittedName>
</protein>
<dbReference type="Gene3D" id="3.30.70.270">
    <property type="match status" value="1"/>
</dbReference>
<dbReference type="CDD" id="cd01948">
    <property type="entry name" value="EAL"/>
    <property type="match status" value="1"/>
</dbReference>
<feature type="domain" description="HAMP" evidence="3">
    <location>
        <begin position="303"/>
        <end position="358"/>
    </location>
</feature>
<comment type="caution">
    <text evidence="5">The sequence shown here is derived from an EMBL/GenBank/DDBJ whole genome shotgun (WGS) entry which is preliminary data.</text>
</comment>
<dbReference type="InterPro" id="IPR029150">
    <property type="entry name" value="dCache_3"/>
</dbReference>
<dbReference type="Gene3D" id="3.20.20.450">
    <property type="entry name" value="EAL domain"/>
    <property type="match status" value="1"/>
</dbReference>
<dbReference type="InterPro" id="IPR000160">
    <property type="entry name" value="GGDEF_dom"/>
</dbReference>
<dbReference type="InterPro" id="IPR050706">
    <property type="entry name" value="Cyclic-di-GMP_PDE-like"/>
</dbReference>
<dbReference type="InterPro" id="IPR043128">
    <property type="entry name" value="Rev_trsase/Diguanyl_cyclase"/>
</dbReference>
<dbReference type="SMART" id="SM00052">
    <property type="entry name" value="EAL"/>
    <property type="match status" value="1"/>
</dbReference>
<name>A0ABU9C7H6_9BURK</name>
<accession>A0ABU9C7H6</accession>
<evidence type="ECO:0000313" key="6">
    <source>
        <dbReference type="Proteomes" id="UP001379945"/>
    </source>
</evidence>
<dbReference type="Pfam" id="PF14827">
    <property type="entry name" value="dCache_3"/>
    <property type="match status" value="1"/>
</dbReference>
<dbReference type="CDD" id="cd06225">
    <property type="entry name" value="HAMP"/>
    <property type="match status" value="1"/>
</dbReference>
<dbReference type="SMART" id="SM00267">
    <property type="entry name" value="GGDEF"/>
    <property type="match status" value="1"/>
</dbReference>
<dbReference type="InterPro" id="IPR029787">
    <property type="entry name" value="Nucleotide_cyclase"/>
</dbReference>
<dbReference type="EMBL" id="JBBUTI010000006">
    <property type="protein sequence ID" value="MEK8046624.1"/>
    <property type="molecule type" value="Genomic_DNA"/>
</dbReference>
<keyword evidence="1" id="KW-0812">Transmembrane</keyword>
<feature type="domain" description="GGDEF" evidence="4">
    <location>
        <begin position="390"/>
        <end position="529"/>
    </location>
</feature>
<keyword evidence="6" id="KW-1185">Reference proteome</keyword>
<dbReference type="PANTHER" id="PTHR33121">
    <property type="entry name" value="CYCLIC DI-GMP PHOSPHODIESTERASE PDEF"/>
    <property type="match status" value="1"/>
</dbReference>
<dbReference type="PROSITE" id="PS50885">
    <property type="entry name" value="HAMP"/>
    <property type="match status" value="1"/>
</dbReference>
<dbReference type="SUPFAM" id="SSF141868">
    <property type="entry name" value="EAL domain-like"/>
    <property type="match status" value="1"/>
</dbReference>
<dbReference type="Proteomes" id="UP001379945">
    <property type="component" value="Unassembled WGS sequence"/>
</dbReference>